<dbReference type="SUPFAM" id="SSF55874">
    <property type="entry name" value="ATPase domain of HSP90 chaperone/DNA topoisomerase II/histidine kinase"/>
    <property type="match status" value="1"/>
</dbReference>
<dbReference type="CDD" id="cd00075">
    <property type="entry name" value="HATPase"/>
    <property type="match status" value="1"/>
</dbReference>
<dbReference type="PRINTS" id="PR00344">
    <property type="entry name" value="BCTRLSENSOR"/>
</dbReference>
<dbReference type="PROSITE" id="PS50109">
    <property type="entry name" value="HIS_KIN"/>
    <property type="match status" value="1"/>
</dbReference>
<evidence type="ECO:0000259" key="13">
    <source>
        <dbReference type="PROSITE" id="PS50885"/>
    </source>
</evidence>
<keyword evidence="15" id="KW-1185">Reference proteome</keyword>
<protein>
    <recommendedName>
        <fullName evidence="3">histidine kinase</fullName>
        <ecNumber evidence="3">2.7.13.3</ecNumber>
    </recommendedName>
</protein>
<dbReference type="PANTHER" id="PTHR45436">
    <property type="entry name" value="SENSOR HISTIDINE KINASE YKOH"/>
    <property type="match status" value="1"/>
</dbReference>
<dbReference type="InterPro" id="IPR036890">
    <property type="entry name" value="HATPase_C_sf"/>
</dbReference>
<dbReference type="InterPro" id="IPR003594">
    <property type="entry name" value="HATPase_dom"/>
</dbReference>
<gene>
    <name evidence="14" type="ORF">ORV05_36270</name>
</gene>
<feature type="transmembrane region" description="Helical" evidence="11">
    <location>
        <begin position="72"/>
        <end position="101"/>
    </location>
</feature>
<comment type="catalytic activity">
    <reaction evidence="1">
        <text>ATP + protein L-histidine = ADP + protein N-phospho-L-histidine.</text>
        <dbReference type="EC" id="2.7.13.3"/>
    </reaction>
</comment>
<evidence type="ECO:0000256" key="9">
    <source>
        <dbReference type="ARBA" id="ARBA00023012"/>
    </source>
</evidence>
<reference evidence="14" key="1">
    <citation type="submission" date="2022-11" db="EMBL/GenBank/DDBJ databases">
        <authorList>
            <person name="Mo P."/>
        </authorList>
    </citation>
    <scope>NUCLEOTIDE SEQUENCE</scope>
    <source>
        <strain evidence="14">HUAS 11-8</strain>
    </source>
</reference>
<dbReference type="GO" id="GO:0016301">
    <property type="term" value="F:kinase activity"/>
    <property type="evidence" value="ECO:0007669"/>
    <property type="project" value="UniProtKB-KW"/>
</dbReference>
<evidence type="ECO:0000259" key="12">
    <source>
        <dbReference type="PROSITE" id="PS50109"/>
    </source>
</evidence>
<keyword evidence="7 14" id="KW-0418">Kinase</keyword>
<accession>A0ABY7B4R9</accession>
<dbReference type="InterPro" id="IPR004358">
    <property type="entry name" value="Sig_transdc_His_kin-like_C"/>
</dbReference>
<comment type="subcellular location">
    <subcellularLocation>
        <location evidence="2">Cell membrane</location>
    </subcellularLocation>
</comment>
<evidence type="ECO:0000256" key="3">
    <source>
        <dbReference type="ARBA" id="ARBA00012438"/>
    </source>
</evidence>
<dbReference type="Proteomes" id="UP001163203">
    <property type="component" value="Chromosome"/>
</dbReference>
<name>A0ABY7B4R9_9PSEU</name>
<dbReference type="InterPro" id="IPR050428">
    <property type="entry name" value="TCS_sensor_his_kinase"/>
</dbReference>
<dbReference type="SMART" id="SM00387">
    <property type="entry name" value="HATPase_c"/>
    <property type="match status" value="1"/>
</dbReference>
<evidence type="ECO:0000256" key="11">
    <source>
        <dbReference type="SAM" id="Phobius"/>
    </source>
</evidence>
<organism evidence="14 15">
    <name type="scientific">Amycolatopsis cynarae</name>
    <dbReference type="NCBI Taxonomy" id="2995223"/>
    <lineage>
        <taxon>Bacteria</taxon>
        <taxon>Bacillati</taxon>
        <taxon>Actinomycetota</taxon>
        <taxon>Actinomycetes</taxon>
        <taxon>Pseudonocardiales</taxon>
        <taxon>Pseudonocardiaceae</taxon>
        <taxon>Amycolatopsis</taxon>
    </lineage>
</organism>
<keyword evidence="10 11" id="KW-0472">Membrane</keyword>
<dbReference type="SMART" id="SM00304">
    <property type="entry name" value="HAMP"/>
    <property type="match status" value="1"/>
</dbReference>
<evidence type="ECO:0000313" key="15">
    <source>
        <dbReference type="Proteomes" id="UP001163203"/>
    </source>
</evidence>
<dbReference type="PROSITE" id="PS50885">
    <property type="entry name" value="HAMP"/>
    <property type="match status" value="1"/>
</dbReference>
<dbReference type="CDD" id="cd00082">
    <property type="entry name" value="HisKA"/>
    <property type="match status" value="1"/>
</dbReference>
<dbReference type="CDD" id="cd06225">
    <property type="entry name" value="HAMP"/>
    <property type="match status" value="1"/>
</dbReference>
<dbReference type="Gene3D" id="1.10.287.130">
    <property type="match status" value="1"/>
</dbReference>
<dbReference type="Gene3D" id="3.30.565.10">
    <property type="entry name" value="Histidine kinase-like ATPase, C-terminal domain"/>
    <property type="match status" value="1"/>
</dbReference>
<dbReference type="SMART" id="SM00388">
    <property type="entry name" value="HisKA"/>
    <property type="match status" value="1"/>
</dbReference>
<keyword evidence="6 11" id="KW-0812">Transmembrane</keyword>
<dbReference type="InterPro" id="IPR036097">
    <property type="entry name" value="HisK_dim/P_sf"/>
</dbReference>
<feature type="domain" description="HAMP" evidence="13">
    <location>
        <begin position="102"/>
        <end position="155"/>
    </location>
</feature>
<keyword evidence="8 11" id="KW-1133">Transmembrane helix</keyword>
<keyword evidence="4" id="KW-0597">Phosphoprotein</keyword>
<dbReference type="RefSeq" id="WP_268756368.1">
    <property type="nucleotide sequence ID" value="NZ_CP113836.1"/>
</dbReference>
<evidence type="ECO:0000256" key="8">
    <source>
        <dbReference type="ARBA" id="ARBA00022989"/>
    </source>
</evidence>
<dbReference type="Gene3D" id="6.10.340.10">
    <property type="match status" value="1"/>
</dbReference>
<evidence type="ECO:0000256" key="6">
    <source>
        <dbReference type="ARBA" id="ARBA00022692"/>
    </source>
</evidence>
<dbReference type="InterPro" id="IPR005467">
    <property type="entry name" value="His_kinase_dom"/>
</dbReference>
<dbReference type="Pfam" id="PF00672">
    <property type="entry name" value="HAMP"/>
    <property type="match status" value="1"/>
</dbReference>
<keyword evidence="5" id="KW-0808">Transferase</keyword>
<evidence type="ECO:0000256" key="1">
    <source>
        <dbReference type="ARBA" id="ARBA00000085"/>
    </source>
</evidence>
<dbReference type="EC" id="2.7.13.3" evidence="3"/>
<evidence type="ECO:0000256" key="5">
    <source>
        <dbReference type="ARBA" id="ARBA00022679"/>
    </source>
</evidence>
<dbReference type="Pfam" id="PF00512">
    <property type="entry name" value="HisKA"/>
    <property type="match status" value="1"/>
</dbReference>
<dbReference type="SUPFAM" id="SSF158472">
    <property type="entry name" value="HAMP domain-like"/>
    <property type="match status" value="1"/>
</dbReference>
<evidence type="ECO:0000256" key="4">
    <source>
        <dbReference type="ARBA" id="ARBA00022553"/>
    </source>
</evidence>
<sequence length="399" mass="41945">MPRHLTARARLTILYTGLVLAAGIVLTGLTYLLMRQNLVHRVSVIVVGGTPAGDQLPPVPQPPSEVAARVQAAALSAFLSLAGIALAIVTVLAAVLGWLVAGRVLRPIRTIAATAQRLSAENLSERVPVAAPADELTTLADTINGMLDRIQQGVLERDRILHSQRMFTANAAHELRTPLTTMRTAIDVTLDGDPDKVELLAMIGDVASAVEHSQRTLDGLLALARSQAGSGTPRSVDFALFVERVLNGAAEEIAARDLVVRTELETASTTGEPILLERMVGNLIDNAVRHNHAGGRIGVFTGIVAGSAFLRVENTGEKIPPDTAARLLEPFVRGDGSRIHTGPGTGLGLSIVDAVVTAHRGTVALTADPRGGLTVEVRLPRAEPLTALFARAPATPTQA</sequence>
<evidence type="ECO:0000256" key="7">
    <source>
        <dbReference type="ARBA" id="ARBA00022777"/>
    </source>
</evidence>
<dbReference type="SUPFAM" id="SSF47384">
    <property type="entry name" value="Homodimeric domain of signal transducing histidine kinase"/>
    <property type="match status" value="1"/>
</dbReference>
<dbReference type="InterPro" id="IPR003660">
    <property type="entry name" value="HAMP_dom"/>
</dbReference>
<dbReference type="EMBL" id="CP113836">
    <property type="protein sequence ID" value="WAL66232.1"/>
    <property type="molecule type" value="Genomic_DNA"/>
</dbReference>
<evidence type="ECO:0000256" key="10">
    <source>
        <dbReference type="ARBA" id="ARBA00023136"/>
    </source>
</evidence>
<evidence type="ECO:0000256" key="2">
    <source>
        <dbReference type="ARBA" id="ARBA00004236"/>
    </source>
</evidence>
<dbReference type="Pfam" id="PF02518">
    <property type="entry name" value="HATPase_c"/>
    <property type="match status" value="1"/>
</dbReference>
<proteinExistence type="predicted"/>
<feature type="transmembrane region" description="Helical" evidence="11">
    <location>
        <begin position="12"/>
        <end position="34"/>
    </location>
</feature>
<evidence type="ECO:0000313" key="14">
    <source>
        <dbReference type="EMBL" id="WAL66232.1"/>
    </source>
</evidence>
<keyword evidence="9" id="KW-0902">Two-component regulatory system</keyword>
<dbReference type="PANTHER" id="PTHR45436:SF5">
    <property type="entry name" value="SENSOR HISTIDINE KINASE TRCS"/>
    <property type="match status" value="1"/>
</dbReference>
<feature type="domain" description="Histidine kinase" evidence="12">
    <location>
        <begin position="170"/>
        <end position="383"/>
    </location>
</feature>
<dbReference type="InterPro" id="IPR003661">
    <property type="entry name" value="HisK_dim/P_dom"/>
</dbReference>